<proteinExistence type="predicted"/>
<keyword evidence="3" id="KW-1185">Reference proteome</keyword>
<feature type="region of interest" description="Disordered" evidence="1">
    <location>
        <begin position="1"/>
        <end position="25"/>
    </location>
</feature>
<evidence type="ECO:0000313" key="2">
    <source>
        <dbReference type="EMBL" id="UFZ03162.1"/>
    </source>
</evidence>
<dbReference type="RefSeq" id="WP_231319185.1">
    <property type="nucleotide sequence ID" value="NZ_CP088156.1"/>
</dbReference>
<feature type="compositionally biased region" description="Basic and acidic residues" evidence="1">
    <location>
        <begin position="1"/>
        <end position="24"/>
    </location>
</feature>
<dbReference type="Proteomes" id="UP001431010">
    <property type="component" value="Chromosome"/>
</dbReference>
<gene>
    <name evidence="2" type="ORF">LQG66_28565</name>
</gene>
<dbReference type="EMBL" id="CP088156">
    <property type="protein sequence ID" value="UFZ03162.1"/>
    <property type="molecule type" value="Genomic_DNA"/>
</dbReference>
<evidence type="ECO:0000313" key="3">
    <source>
        <dbReference type="Proteomes" id="UP001431010"/>
    </source>
</evidence>
<evidence type="ECO:0000256" key="1">
    <source>
        <dbReference type="SAM" id="MobiDB-lite"/>
    </source>
</evidence>
<accession>A0ABY3R819</accession>
<evidence type="ECO:0008006" key="4">
    <source>
        <dbReference type="Google" id="ProtNLM"/>
    </source>
</evidence>
<reference evidence="2" key="1">
    <citation type="journal article" date="2024" name="Antonie Van Leeuwenhoek">
        <title>Bradyrhizobium ontarionense sp. nov., a novel bacterial symbiont isolated from Aeschynomene indica (Indian jointvetch), harbours photosynthesis, nitrogen fixation and nitrous oxide (N2O) reductase genes.</title>
        <authorList>
            <person name="Bromfield E.S.P."/>
            <person name="Cloutier S."/>
        </authorList>
    </citation>
    <scope>NUCLEOTIDE SEQUENCE</scope>
    <source>
        <strain evidence="2">A19</strain>
    </source>
</reference>
<organism evidence="2 3">
    <name type="scientific">Bradyrhizobium ontarionense</name>
    <dbReference type="NCBI Taxonomy" id="2898149"/>
    <lineage>
        <taxon>Bacteria</taxon>
        <taxon>Pseudomonadati</taxon>
        <taxon>Pseudomonadota</taxon>
        <taxon>Alphaproteobacteria</taxon>
        <taxon>Hyphomicrobiales</taxon>
        <taxon>Nitrobacteraceae</taxon>
        <taxon>Bradyrhizobium</taxon>
    </lineage>
</organism>
<name>A0ABY3R819_9BRAD</name>
<sequence>MKKPVRSIDESEPEQRVPRADRPPTEGFVVIVDGHFKSKFDTAEAAESSGRKLRSNYPMLKIEIYDAVTTTRTLLS</sequence>
<protein>
    <recommendedName>
        <fullName evidence="4">SPOR domain-containing protein</fullName>
    </recommendedName>
</protein>